<evidence type="ECO:0000313" key="1">
    <source>
        <dbReference type="EMBL" id="TNN86716.1"/>
    </source>
</evidence>
<accession>A0A4Z2J920</accession>
<dbReference type="AlphaFoldDB" id="A0A4Z2J920"/>
<keyword evidence="2" id="KW-1185">Reference proteome</keyword>
<comment type="caution">
    <text evidence="1">The sequence shown here is derived from an EMBL/GenBank/DDBJ whole genome shotgun (WGS) entry which is preliminary data.</text>
</comment>
<protein>
    <submittedName>
        <fullName evidence="1">Uncharacterized protein</fullName>
    </submittedName>
</protein>
<proteinExistence type="predicted"/>
<dbReference type="EMBL" id="SRLO01000013">
    <property type="protein sequence ID" value="TNN86716.1"/>
    <property type="molecule type" value="Genomic_DNA"/>
</dbReference>
<dbReference type="Proteomes" id="UP000314294">
    <property type="component" value="Unassembled WGS sequence"/>
</dbReference>
<reference evidence="1 2" key="1">
    <citation type="submission" date="2019-03" db="EMBL/GenBank/DDBJ databases">
        <title>First draft genome of Liparis tanakae, snailfish: a comprehensive survey of snailfish specific genes.</title>
        <authorList>
            <person name="Kim W."/>
            <person name="Song I."/>
            <person name="Jeong J.-H."/>
            <person name="Kim D."/>
            <person name="Kim S."/>
            <person name="Ryu S."/>
            <person name="Song J.Y."/>
            <person name="Lee S.K."/>
        </authorList>
    </citation>
    <scope>NUCLEOTIDE SEQUENCE [LARGE SCALE GENOMIC DNA]</scope>
    <source>
        <tissue evidence="1">Muscle</tissue>
    </source>
</reference>
<evidence type="ECO:0000313" key="2">
    <source>
        <dbReference type="Proteomes" id="UP000314294"/>
    </source>
</evidence>
<gene>
    <name evidence="1" type="ORF">EYF80_002899</name>
</gene>
<organism evidence="1 2">
    <name type="scientific">Liparis tanakae</name>
    <name type="common">Tanaka's snailfish</name>
    <dbReference type="NCBI Taxonomy" id="230148"/>
    <lineage>
        <taxon>Eukaryota</taxon>
        <taxon>Metazoa</taxon>
        <taxon>Chordata</taxon>
        <taxon>Craniata</taxon>
        <taxon>Vertebrata</taxon>
        <taxon>Euteleostomi</taxon>
        <taxon>Actinopterygii</taxon>
        <taxon>Neopterygii</taxon>
        <taxon>Teleostei</taxon>
        <taxon>Neoteleostei</taxon>
        <taxon>Acanthomorphata</taxon>
        <taxon>Eupercaria</taxon>
        <taxon>Perciformes</taxon>
        <taxon>Cottioidei</taxon>
        <taxon>Cottales</taxon>
        <taxon>Liparidae</taxon>
        <taxon>Liparis</taxon>
    </lineage>
</organism>
<name>A0A4Z2J920_9TELE</name>
<sequence length="168" mass="19034">MEANQLHLIRARVPSPFGWTFVPGGQRVLCGGTVLVQLVSPLRRSGCRCPFETTLSWTWLTVLSPLGRRPTALSKKYHDSELEEEEEEEGGSRQRHGGALYFSLPLSVRERRRNWSLHLNALCMSADISLMAALCRRVSFWMKWEVKQSEMGTDVRRASAELKCQATG</sequence>